<proteinExistence type="predicted"/>
<evidence type="ECO:0000313" key="3">
    <source>
        <dbReference type="Proteomes" id="UP001497512"/>
    </source>
</evidence>
<sequence length="80" mass="8708">MSAGCDVIMWRRPAMVVLVLVLACGTLIYYHCAVRNRNFVALISDLLFVISWALGAPGPHLPLSQPHDFASGSIWVAIVS</sequence>
<dbReference type="EMBL" id="OZ019902">
    <property type="protein sequence ID" value="CAK9193890.1"/>
    <property type="molecule type" value="Genomic_DNA"/>
</dbReference>
<evidence type="ECO:0000256" key="1">
    <source>
        <dbReference type="SAM" id="Phobius"/>
    </source>
</evidence>
<feature type="non-terminal residue" evidence="2">
    <location>
        <position position="80"/>
    </location>
</feature>
<dbReference type="Proteomes" id="UP001497512">
    <property type="component" value="Chromosome 10"/>
</dbReference>
<feature type="non-terminal residue" evidence="2">
    <location>
        <position position="1"/>
    </location>
</feature>
<keyword evidence="1" id="KW-1133">Transmembrane helix</keyword>
<keyword evidence="3" id="KW-1185">Reference proteome</keyword>
<evidence type="ECO:0008006" key="4">
    <source>
        <dbReference type="Google" id="ProtNLM"/>
    </source>
</evidence>
<feature type="transmembrane region" description="Helical" evidence="1">
    <location>
        <begin position="12"/>
        <end position="32"/>
    </location>
</feature>
<gene>
    <name evidence="2" type="ORF">CSSPTR1EN2_LOCUS2252</name>
</gene>
<name>A0ABP0TH90_9BRYO</name>
<evidence type="ECO:0000313" key="2">
    <source>
        <dbReference type="EMBL" id="CAK9193890.1"/>
    </source>
</evidence>
<feature type="transmembrane region" description="Helical" evidence="1">
    <location>
        <begin position="39"/>
        <end position="56"/>
    </location>
</feature>
<reference evidence="2" key="1">
    <citation type="submission" date="2024-02" db="EMBL/GenBank/DDBJ databases">
        <authorList>
            <consortium name="ELIXIR-Norway"/>
            <consortium name="Elixir Norway"/>
        </authorList>
    </citation>
    <scope>NUCLEOTIDE SEQUENCE</scope>
</reference>
<protein>
    <recommendedName>
        <fullName evidence="4">NADH dehydrogenase subunit 6</fullName>
    </recommendedName>
</protein>
<keyword evidence="1" id="KW-0472">Membrane</keyword>
<organism evidence="2 3">
    <name type="scientific">Sphagnum troendelagicum</name>
    <dbReference type="NCBI Taxonomy" id="128251"/>
    <lineage>
        <taxon>Eukaryota</taxon>
        <taxon>Viridiplantae</taxon>
        <taxon>Streptophyta</taxon>
        <taxon>Embryophyta</taxon>
        <taxon>Bryophyta</taxon>
        <taxon>Sphagnophytina</taxon>
        <taxon>Sphagnopsida</taxon>
        <taxon>Sphagnales</taxon>
        <taxon>Sphagnaceae</taxon>
        <taxon>Sphagnum</taxon>
    </lineage>
</organism>
<accession>A0ABP0TH90</accession>
<keyword evidence="1" id="KW-0812">Transmembrane</keyword>